<keyword evidence="4" id="KW-1185">Reference proteome</keyword>
<dbReference type="GO" id="GO:0030313">
    <property type="term" value="C:cell envelope"/>
    <property type="evidence" value="ECO:0007669"/>
    <property type="project" value="TreeGrafter"/>
</dbReference>
<evidence type="ECO:0000259" key="2">
    <source>
        <dbReference type="Pfam" id="PF25989"/>
    </source>
</evidence>
<dbReference type="PANTHER" id="PTHR30097">
    <property type="entry name" value="CATION EFFLUX SYSTEM PROTEIN CUSB"/>
    <property type="match status" value="1"/>
</dbReference>
<reference evidence="3 4" key="1">
    <citation type="journal article" date="2018" name="Syst. Appl. Microbiol.">
        <title>Ereboglobus luteus gen. nov. sp. nov. from cockroach guts, and new insights into the oxygen relationship of the genera Opitutus and Didymococcus (Verrucomicrobia: Opitutaceae).</title>
        <authorList>
            <person name="Tegtmeier D."/>
            <person name="Belitz A."/>
            <person name="Radek R."/>
            <person name="Heimerl T."/>
            <person name="Brune A."/>
        </authorList>
    </citation>
    <scope>NUCLEOTIDE SEQUENCE [LARGE SCALE GENOMIC DNA]</scope>
    <source>
        <strain evidence="3 4">Ho45</strain>
    </source>
</reference>
<gene>
    <name evidence="3" type="ORF">CKA38_10645</name>
</gene>
<dbReference type="GO" id="GO:0015679">
    <property type="term" value="P:plasma membrane copper ion transport"/>
    <property type="evidence" value="ECO:0007669"/>
    <property type="project" value="TreeGrafter"/>
</dbReference>
<dbReference type="InterPro" id="IPR058637">
    <property type="entry name" value="YknX-like_C"/>
</dbReference>
<accession>A0A2U8E4F1</accession>
<evidence type="ECO:0000313" key="3">
    <source>
        <dbReference type="EMBL" id="AWI09645.1"/>
    </source>
</evidence>
<keyword evidence="1" id="KW-0813">Transport</keyword>
<dbReference type="Pfam" id="PF25989">
    <property type="entry name" value="YknX_C"/>
    <property type="match status" value="1"/>
</dbReference>
<dbReference type="PANTHER" id="PTHR30097:SF4">
    <property type="entry name" value="SLR6042 PROTEIN"/>
    <property type="match status" value="1"/>
</dbReference>
<evidence type="ECO:0000256" key="1">
    <source>
        <dbReference type="ARBA" id="ARBA00022448"/>
    </source>
</evidence>
<sequence length="174" mass="18877">MLETAEADERPISEERSATAYIFATSPKILASALVPESQAAGYSNAIYRGAKLLRIDRVTDSATRMTELIFELDDSSSQTKPEPGNFVTFPVSSPPRTTLVVPRSAVLETATNKIVYVVNGNGYLRTVVQTGIRSADYIEITDGLYAGDIVVTSPVEQLWLSELRLTKGGGHSH</sequence>
<dbReference type="Gene3D" id="2.40.420.20">
    <property type="match status" value="1"/>
</dbReference>
<name>A0A2U8E4F1_9BACT</name>
<dbReference type="EMBL" id="CP023004">
    <property type="protein sequence ID" value="AWI09645.1"/>
    <property type="molecule type" value="Genomic_DNA"/>
</dbReference>
<dbReference type="Proteomes" id="UP000244896">
    <property type="component" value="Chromosome"/>
</dbReference>
<dbReference type="AlphaFoldDB" id="A0A2U8E4F1"/>
<dbReference type="GO" id="GO:0060003">
    <property type="term" value="P:copper ion export"/>
    <property type="evidence" value="ECO:0007669"/>
    <property type="project" value="TreeGrafter"/>
</dbReference>
<dbReference type="InterPro" id="IPR051909">
    <property type="entry name" value="MFP_Cation_Efflux"/>
</dbReference>
<evidence type="ECO:0000313" key="4">
    <source>
        <dbReference type="Proteomes" id="UP000244896"/>
    </source>
</evidence>
<dbReference type="KEGG" id="elut:CKA38_10645"/>
<protein>
    <recommendedName>
        <fullName evidence="2">YknX-like C-terminal permuted SH3-like domain-containing protein</fullName>
    </recommendedName>
</protein>
<feature type="domain" description="YknX-like C-terminal permuted SH3-like" evidence="2">
    <location>
        <begin position="100"/>
        <end position="159"/>
    </location>
</feature>
<organism evidence="3 4">
    <name type="scientific">Ereboglobus luteus</name>
    <dbReference type="NCBI Taxonomy" id="1796921"/>
    <lineage>
        <taxon>Bacteria</taxon>
        <taxon>Pseudomonadati</taxon>
        <taxon>Verrucomicrobiota</taxon>
        <taxon>Opitutia</taxon>
        <taxon>Opitutales</taxon>
        <taxon>Opitutaceae</taxon>
        <taxon>Ereboglobus</taxon>
    </lineage>
</organism>
<proteinExistence type="predicted"/>